<feature type="domain" description="EamA" evidence="2">
    <location>
        <begin position="20"/>
        <end position="150"/>
    </location>
</feature>
<proteinExistence type="predicted"/>
<dbReference type="InterPro" id="IPR000620">
    <property type="entry name" value="EamA_dom"/>
</dbReference>
<dbReference type="PANTHER" id="PTHR22911">
    <property type="entry name" value="ACYL-MALONYL CONDENSING ENZYME-RELATED"/>
    <property type="match status" value="1"/>
</dbReference>
<gene>
    <name evidence="3" type="ORF">SAMN04488040_0346</name>
</gene>
<feature type="transmembrane region" description="Helical" evidence="1">
    <location>
        <begin position="50"/>
        <end position="70"/>
    </location>
</feature>
<feature type="transmembrane region" description="Helical" evidence="1">
    <location>
        <begin position="134"/>
        <end position="154"/>
    </location>
</feature>
<feature type="transmembrane region" description="Helical" evidence="1">
    <location>
        <begin position="82"/>
        <end position="100"/>
    </location>
</feature>
<dbReference type="SUPFAM" id="SSF103481">
    <property type="entry name" value="Multidrug resistance efflux transporter EmrE"/>
    <property type="match status" value="2"/>
</dbReference>
<dbReference type="AlphaFoldDB" id="A0A1I6PUL5"/>
<feature type="transmembrane region" description="Helical" evidence="1">
    <location>
        <begin position="160"/>
        <end position="179"/>
    </location>
</feature>
<sequence length="291" mass="30543">MHKQCKGHPVTLINTNQRKAGIVLVVASAIVFSSAGVFTNGVSTDAWGVIFWRGVAAAAFTLIYLVLRGALLAEIRAFNKPAFFVTLMMAAGTAAFIPAFKLSSVANVALIYATAPFIAAGLSWIFIKELPTTRVIFASLAALGGVFVIVSASFGGSQLTGDFLALFMTLMMSGIMVVYRKFPSTTAALPAALSSIVVLPFALAYGDPFAVQSHELPILIAFGLVFAVASVTLTEGARRLPSAETALLSTLEMPLAPVLAFLVLSEVPTSPAIIGGSIIFLAVVWSQKRNA</sequence>
<feature type="transmembrane region" description="Helical" evidence="1">
    <location>
        <begin position="20"/>
        <end position="38"/>
    </location>
</feature>
<feature type="transmembrane region" description="Helical" evidence="1">
    <location>
        <begin position="106"/>
        <end position="127"/>
    </location>
</feature>
<feature type="transmembrane region" description="Helical" evidence="1">
    <location>
        <begin position="216"/>
        <end position="234"/>
    </location>
</feature>
<evidence type="ECO:0000259" key="2">
    <source>
        <dbReference type="Pfam" id="PF00892"/>
    </source>
</evidence>
<keyword evidence="4" id="KW-1185">Reference proteome</keyword>
<reference evidence="4" key="1">
    <citation type="submission" date="2016-10" db="EMBL/GenBank/DDBJ databases">
        <authorList>
            <person name="Varghese N."/>
            <person name="Submissions S."/>
        </authorList>
    </citation>
    <scope>NUCLEOTIDE SEQUENCE [LARGE SCALE GENOMIC DNA]</scope>
    <source>
        <strain evidence="4">DSM 23422</strain>
    </source>
</reference>
<dbReference type="EMBL" id="FPAJ01000001">
    <property type="protein sequence ID" value="SFS43911.1"/>
    <property type="molecule type" value="Genomic_DNA"/>
</dbReference>
<feature type="transmembrane region" description="Helical" evidence="1">
    <location>
        <begin position="270"/>
        <end position="286"/>
    </location>
</feature>
<dbReference type="Proteomes" id="UP000199239">
    <property type="component" value="Unassembled WGS sequence"/>
</dbReference>
<keyword evidence="1" id="KW-0812">Transmembrane</keyword>
<evidence type="ECO:0000256" key="1">
    <source>
        <dbReference type="SAM" id="Phobius"/>
    </source>
</evidence>
<dbReference type="PANTHER" id="PTHR22911:SF135">
    <property type="entry name" value="BLR4310 PROTEIN"/>
    <property type="match status" value="1"/>
</dbReference>
<organism evidence="3 4">
    <name type="scientific">Sulfitobacter marinus</name>
    <dbReference type="NCBI Taxonomy" id="394264"/>
    <lineage>
        <taxon>Bacteria</taxon>
        <taxon>Pseudomonadati</taxon>
        <taxon>Pseudomonadota</taxon>
        <taxon>Alphaproteobacteria</taxon>
        <taxon>Rhodobacterales</taxon>
        <taxon>Roseobacteraceae</taxon>
        <taxon>Sulfitobacter</taxon>
    </lineage>
</organism>
<dbReference type="GO" id="GO:0016020">
    <property type="term" value="C:membrane"/>
    <property type="evidence" value="ECO:0007669"/>
    <property type="project" value="InterPro"/>
</dbReference>
<feature type="transmembrane region" description="Helical" evidence="1">
    <location>
        <begin position="246"/>
        <end position="264"/>
    </location>
</feature>
<dbReference type="InterPro" id="IPR037185">
    <property type="entry name" value="EmrE-like"/>
</dbReference>
<dbReference type="OrthoDB" id="8690132at2"/>
<protein>
    <submittedName>
        <fullName evidence="3">EamA domain-containing membrane protein RarD</fullName>
    </submittedName>
</protein>
<name>A0A1I6PUL5_9RHOB</name>
<dbReference type="STRING" id="394264.SAMN04488040_0346"/>
<accession>A0A1I6PUL5</accession>
<feature type="domain" description="EamA" evidence="2">
    <location>
        <begin position="160"/>
        <end position="285"/>
    </location>
</feature>
<evidence type="ECO:0000313" key="3">
    <source>
        <dbReference type="EMBL" id="SFS43911.1"/>
    </source>
</evidence>
<feature type="transmembrane region" description="Helical" evidence="1">
    <location>
        <begin position="186"/>
        <end position="204"/>
    </location>
</feature>
<dbReference type="Pfam" id="PF00892">
    <property type="entry name" value="EamA"/>
    <property type="match status" value="2"/>
</dbReference>
<keyword evidence="1" id="KW-0472">Membrane</keyword>
<evidence type="ECO:0000313" key="4">
    <source>
        <dbReference type="Proteomes" id="UP000199239"/>
    </source>
</evidence>
<keyword evidence="1" id="KW-1133">Transmembrane helix</keyword>